<dbReference type="EMBL" id="MU853446">
    <property type="protein sequence ID" value="KAK4129957.1"/>
    <property type="molecule type" value="Genomic_DNA"/>
</dbReference>
<name>A0AAN6UBH5_9PEZI</name>
<proteinExistence type="predicted"/>
<feature type="region of interest" description="Disordered" evidence="1">
    <location>
        <begin position="277"/>
        <end position="296"/>
    </location>
</feature>
<feature type="region of interest" description="Disordered" evidence="1">
    <location>
        <begin position="1"/>
        <end position="36"/>
    </location>
</feature>
<keyword evidence="3" id="KW-1185">Reference proteome</keyword>
<feature type="region of interest" description="Disordered" evidence="1">
    <location>
        <begin position="361"/>
        <end position="384"/>
    </location>
</feature>
<protein>
    <recommendedName>
        <fullName evidence="4">Siroheme synthase</fullName>
    </recommendedName>
</protein>
<comment type="caution">
    <text evidence="2">The sequence shown here is derived from an EMBL/GenBank/DDBJ whole genome shotgun (WGS) entry which is preliminary data.</text>
</comment>
<evidence type="ECO:0000256" key="1">
    <source>
        <dbReference type="SAM" id="MobiDB-lite"/>
    </source>
</evidence>
<organism evidence="2 3">
    <name type="scientific">Trichocladium antarcticum</name>
    <dbReference type="NCBI Taxonomy" id="1450529"/>
    <lineage>
        <taxon>Eukaryota</taxon>
        <taxon>Fungi</taxon>
        <taxon>Dikarya</taxon>
        <taxon>Ascomycota</taxon>
        <taxon>Pezizomycotina</taxon>
        <taxon>Sordariomycetes</taxon>
        <taxon>Sordariomycetidae</taxon>
        <taxon>Sordariales</taxon>
        <taxon>Chaetomiaceae</taxon>
        <taxon>Trichocladium</taxon>
    </lineage>
</organism>
<feature type="compositionally biased region" description="Acidic residues" evidence="1">
    <location>
        <begin position="366"/>
        <end position="375"/>
    </location>
</feature>
<evidence type="ECO:0000313" key="2">
    <source>
        <dbReference type="EMBL" id="KAK4129957.1"/>
    </source>
</evidence>
<dbReference type="InterPro" id="IPR025204">
    <property type="entry name" value="CENP-L"/>
</dbReference>
<dbReference type="AlphaFoldDB" id="A0AAN6UBH5"/>
<sequence>MPPRRRQNRSPDPASPTPDRDQSPADESDDASPIPFYNTTFSAHRVSPLYLGKELLTPDRLQTIAQRLRDRLVGDVVRGVEVGLGPDGGGSGLGRAGALERVELCWVGVADLLGVAREELEGWDADDDGTAAWRRATGELQGKRALHVSMHYELASCTALLLPSLTEEGEDRTDARGKTQFFIGAGTDHEGPGQQLADRDRFLTLPLLLLRMPAPLKTVVADFLSTTFDCRVSPMRLGTRSLVGSWEAWIRSAGLPARGPLAKDVVLSLGFHVPPPPDKATIAPGQPSGEGDATASADHHLGLKSVDVIIPAAELRRFTVAGQQMTEKHDKRPVSTEWGWQGDLRKRRRLAGRLYEEGWEWREASSEGDGDGEEDGNGHARPGQQPFTEALACYLNEHLGLHLFHPGVRIVKIACGGFVMSESRLKLFAPAGPGPVEDGTPSLLGQRGAVWELLGGLVGKAQTQAAVG</sequence>
<evidence type="ECO:0008006" key="4">
    <source>
        <dbReference type="Google" id="ProtNLM"/>
    </source>
</evidence>
<reference evidence="2" key="1">
    <citation type="journal article" date="2023" name="Mol. Phylogenet. Evol.">
        <title>Genome-scale phylogeny and comparative genomics of the fungal order Sordariales.</title>
        <authorList>
            <person name="Hensen N."/>
            <person name="Bonometti L."/>
            <person name="Westerberg I."/>
            <person name="Brannstrom I.O."/>
            <person name="Guillou S."/>
            <person name="Cros-Aarteil S."/>
            <person name="Calhoun S."/>
            <person name="Haridas S."/>
            <person name="Kuo A."/>
            <person name="Mondo S."/>
            <person name="Pangilinan J."/>
            <person name="Riley R."/>
            <person name="LaButti K."/>
            <person name="Andreopoulos B."/>
            <person name="Lipzen A."/>
            <person name="Chen C."/>
            <person name="Yan M."/>
            <person name="Daum C."/>
            <person name="Ng V."/>
            <person name="Clum A."/>
            <person name="Steindorff A."/>
            <person name="Ohm R.A."/>
            <person name="Martin F."/>
            <person name="Silar P."/>
            <person name="Natvig D.O."/>
            <person name="Lalanne C."/>
            <person name="Gautier V."/>
            <person name="Ament-Velasquez S.L."/>
            <person name="Kruys A."/>
            <person name="Hutchinson M.I."/>
            <person name="Powell A.J."/>
            <person name="Barry K."/>
            <person name="Miller A.N."/>
            <person name="Grigoriev I.V."/>
            <person name="Debuchy R."/>
            <person name="Gladieux P."/>
            <person name="Hiltunen Thoren M."/>
            <person name="Johannesson H."/>
        </authorList>
    </citation>
    <scope>NUCLEOTIDE SEQUENCE</scope>
    <source>
        <strain evidence="2">CBS 123565</strain>
    </source>
</reference>
<gene>
    <name evidence="2" type="ORF">BT67DRAFT_446159</name>
</gene>
<dbReference type="Proteomes" id="UP001304895">
    <property type="component" value="Unassembled WGS sequence"/>
</dbReference>
<reference evidence="2" key="2">
    <citation type="submission" date="2023-05" db="EMBL/GenBank/DDBJ databases">
        <authorList>
            <consortium name="Lawrence Berkeley National Laboratory"/>
            <person name="Steindorff A."/>
            <person name="Hensen N."/>
            <person name="Bonometti L."/>
            <person name="Westerberg I."/>
            <person name="Brannstrom I.O."/>
            <person name="Guillou S."/>
            <person name="Cros-Aarteil S."/>
            <person name="Calhoun S."/>
            <person name="Haridas S."/>
            <person name="Kuo A."/>
            <person name="Mondo S."/>
            <person name="Pangilinan J."/>
            <person name="Riley R."/>
            <person name="Labutti K."/>
            <person name="Andreopoulos B."/>
            <person name="Lipzen A."/>
            <person name="Chen C."/>
            <person name="Yanf M."/>
            <person name="Daum C."/>
            <person name="Ng V."/>
            <person name="Clum A."/>
            <person name="Ohm R."/>
            <person name="Martin F."/>
            <person name="Silar P."/>
            <person name="Natvig D."/>
            <person name="Lalanne C."/>
            <person name="Gautier V."/>
            <person name="Ament-Velasquez S.L."/>
            <person name="Kruys A."/>
            <person name="Hutchinson M.I."/>
            <person name="Powell A.J."/>
            <person name="Barry K."/>
            <person name="Miller A.N."/>
            <person name="Grigoriev I.V."/>
            <person name="Debuchy R."/>
            <person name="Gladieux P."/>
            <person name="Thoren M.H."/>
            <person name="Johannesson H."/>
        </authorList>
    </citation>
    <scope>NUCLEOTIDE SEQUENCE</scope>
    <source>
        <strain evidence="2">CBS 123565</strain>
    </source>
</reference>
<dbReference type="Pfam" id="PF13092">
    <property type="entry name" value="CENP-L"/>
    <property type="match status" value="1"/>
</dbReference>
<evidence type="ECO:0000313" key="3">
    <source>
        <dbReference type="Proteomes" id="UP001304895"/>
    </source>
</evidence>
<accession>A0AAN6UBH5</accession>